<proteinExistence type="predicted"/>
<dbReference type="KEGG" id="bvi:Bcep1808_5768"/>
<reference evidence="2" key="1">
    <citation type="submission" date="2007-03" db="EMBL/GenBank/DDBJ databases">
        <title>Complete sequence of chromosome 3 of Burkholderia vietnamiensis G4.</title>
        <authorList>
            <consortium name="US DOE Joint Genome Institute"/>
            <person name="Copeland A."/>
            <person name="Lucas S."/>
            <person name="Lapidus A."/>
            <person name="Barry K."/>
            <person name="Detter J.C."/>
            <person name="Glavina del Rio T."/>
            <person name="Hammon N."/>
            <person name="Israni S."/>
            <person name="Dalin E."/>
            <person name="Tice H."/>
            <person name="Pitluck S."/>
            <person name="Chain P."/>
            <person name="Malfatti S."/>
            <person name="Shin M."/>
            <person name="Vergez L."/>
            <person name="Schmutz J."/>
            <person name="Larimer F."/>
            <person name="Land M."/>
            <person name="Hauser L."/>
            <person name="Kyrpides N."/>
            <person name="Tiedje J."/>
            <person name="Richardson P."/>
        </authorList>
    </citation>
    <scope>NUCLEOTIDE SEQUENCE [LARGE SCALE GENOMIC DNA]</scope>
    <source>
        <strain evidence="2">G4 / LMG 22486</strain>
    </source>
</reference>
<evidence type="ECO:0000313" key="1">
    <source>
        <dbReference type="EMBL" id="ABO58700.1"/>
    </source>
</evidence>
<organism evidence="1 2">
    <name type="scientific">Burkholderia vietnamiensis (strain G4 / LMG 22486)</name>
    <name type="common">Burkholderia cepacia (strain R1808)</name>
    <dbReference type="NCBI Taxonomy" id="269482"/>
    <lineage>
        <taxon>Bacteria</taxon>
        <taxon>Pseudomonadati</taxon>
        <taxon>Pseudomonadota</taxon>
        <taxon>Betaproteobacteria</taxon>
        <taxon>Burkholderiales</taxon>
        <taxon>Burkholderiaceae</taxon>
        <taxon>Burkholderia</taxon>
        <taxon>Burkholderia cepacia complex</taxon>
    </lineage>
</organism>
<dbReference type="EMBL" id="CP000616">
    <property type="protein sequence ID" value="ABO58700.1"/>
    <property type="molecule type" value="Genomic_DNA"/>
</dbReference>
<sequence>MKVSATRLFYAAHACVIGGGQNRVEACVFGGCDRSSLNSAPVRLHRDARAAKEEGPRGKMRPARSDSTTTHAIFGAFDYFRERCVQGVCKNEQYFESSDRIGELYVRDGIRMNLGAKSEADLRQLFTSAPRPDLAAECLDEFFGGHADSI</sequence>
<gene>
    <name evidence="1" type="ordered locus">Bcep1808_5768</name>
</gene>
<dbReference type="Proteomes" id="UP000002287">
    <property type="component" value="Chromosome 3"/>
</dbReference>
<name>A4JQZ7_BURVG</name>
<protein>
    <submittedName>
        <fullName evidence="1">Uncharacterized protein</fullName>
    </submittedName>
</protein>
<accession>A4JQZ7</accession>
<dbReference type="AlphaFoldDB" id="A4JQZ7"/>
<dbReference type="HOGENOM" id="CLU_1737135_0_0_4"/>
<evidence type="ECO:0000313" key="2">
    <source>
        <dbReference type="Proteomes" id="UP000002287"/>
    </source>
</evidence>